<dbReference type="EC" id="1.1.-.-" evidence="3"/>
<evidence type="ECO:0000313" key="3">
    <source>
        <dbReference type="EMBL" id="OCQ52510.1"/>
    </source>
</evidence>
<dbReference type="Gene3D" id="3.40.50.1820">
    <property type="entry name" value="alpha/beta hydrolase"/>
    <property type="match status" value="1"/>
</dbReference>
<proteinExistence type="inferred from homology"/>
<dbReference type="EMBL" id="LOMY01000085">
    <property type="protein sequence ID" value="OCQ52510.1"/>
    <property type="molecule type" value="Genomic_DNA"/>
</dbReference>
<sequence length="247" mass="28254">MTTMPKRIIYAFPHAGASASVYRGWEDRLKEDGELLFKPIEIPGRDSLSREKVIDDLHQLSERICEEICADFAHRQKNGVTEWATFGHSFGGVLSFIVSAILADKYDMPPLFSVISGSIAPSVQPNDDRHLWTDEQIISKMRADNGTPEAILNEPSFARRLVTQLRTDYILRRQFLAFSDKKVKHPLIMVSADNDEHVSDEMQLEWQNHTTSTTRLISIVGGHFAVYSHFDEMKALFLQTRDEYKCH</sequence>
<reference evidence="3 4" key="1">
    <citation type="submission" date="2015-12" db="EMBL/GenBank/DDBJ databases">
        <title>Genome comparisons provide insights into the role of secondary metabolites in the pathogenic phase of the Photorhabdus life cycle.</title>
        <authorList>
            <person name="Tobias N.J."/>
            <person name="Mishra B."/>
            <person name="Gupta D.K."/>
            <person name="Thines M."/>
            <person name="Stinear T.P."/>
            <person name="Bode H.B."/>
        </authorList>
    </citation>
    <scope>NUCLEOTIDE SEQUENCE [LARGE SCALE GENOMIC DNA]</scope>
    <source>
        <strain evidence="3 4">PB68.1</strain>
    </source>
</reference>
<dbReference type="InterPro" id="IPR001031">
    <property type="entry name" value="Thioesterase"/>
</dbReference>
<dbReference type="STRING" id="286156.Ppb6_02246"/>
<dbReference type="Proteomes" id="UP000093476">
    <property type="component" value="Unassembled WGS sequence"/>
</dbReference>
<evidence type="ECO:0000256" key="1">
    <source>
        <dbReference type="ARBA" id="ARBA00007169"/>
    </source>
</evidence>
<dbReference type="InterPro" id="IPR029058">
    <property type="entry name" value="AB_hydrolase_fold"/>
</dbReference>
<evidence type="ECO:0000259" key="2">
    <source>
        <dbReference type="Pfam" id="PF00975"/>
    </source>
</evidence>
<comment type="similarity">
    <text evidence="1">Belongs to the thioesterase family.</text>
</comment>
<dbReference type="GO" id="GO:0016491">
    <property type="term" value="F:oxidoreductase activity"/>
    <property type="evidence" value="ECO:0007669"/>
    <property type="project" value="UniProtKB-KW"/>
</dbReference>
<dbReference type="InterPro" id="IPR012223">
    <property type="entry name" value="TEII"/>
</dbReference>
<dbReference type="PANTHER" id="PTHR11487">
    <property type="entry name" value="THIOESTERASE"/>
    <property type="match status" value="1"/>
</dbReference>
<dbReference type="AlphaFoldDB" id="A0A1C0U3J8"/>
<gene>
    <name evidence="3" type="primary">lgrE</name>
    <name evidence="3" type="ORF">Ppb6_02246</name>
</gene>
<organism evidence="3 4">
    <name type="scientific">Photorhabdus australis subsp. thailandensis</name>
    <dbReference type="NCBI Taxonomy" id="2805096"/>
    <lineage>
        <taxon>Bacteria</taxon>
        <taxon>Pseudomonadati</taxon>
        <taxon>Pseudomonadota</taxon>
        <taxon>Gammaproteobacteria</taxon>
        <taxon>Enterobacterales</taxon>
        <taxon>Morganellaceae</taxon>
        <taxon>Photorhabdus</taxon>
    </lineage>
</organism>
<dbReference type="PANTHER" id="PTHR11487:SF0">
    <property type="entry name" value="S-ACYL FATTY ACID SYNTHASE THIOESTERASE, MEDIUM CHAIN"/>
    <property type="match status" value="1"/>
</dbReference>
<dbReference type="PATRIC" id="fig|286156.4.peg.2546"/>
<keyword evidence="4" id="KW-1185">Reference proteome</keyword>
<dbReference type="GO" id="GO:0008610">
    <property type="term" value="P:lipid biosynthetic process"/>
    <property type="evidence" value="ECO:0007669"/>
    <property type="project" value="TreeGrafter"/>
</dbReference>
<keyword evidence="3" id="KW-0560">Oxidoreductase</keyword>
<dbReference type="SUPFAM" id="SSF53474">
    <property type="entry name" value="alpha/beta-Hydrolases"/>
    <property type="match status" value="1"/>
</dbReference>
<feature type="domain" description="Thioesterase" evidence="2">
    <location>
        <begin position="8"/>
        <end position="232"/>
    </location>
</feature>
<dbReference type="Pfam" id="PF00975">
    <property type="entry name" value="Thioesterase"/>
    <property type="match status" value="1"/>
</dbReference>
<dbReference type="RefSeq" id="WP_065823287.1">
    <property type="nucleotide sequence ID" value="NZ_CAWMQZ010000085.1"/>
</dbReference>
<evidence type="ECO:0000313" key="4">
    <source>
        <dbReference type="Proteomes" id="UP000093476"/>
    </source>
</evidence>
<protein>
    <submittedName>
        <fullName evidence="3">Linear gramicidin dehydrogenase LgrE</fullName>
        <ecNumber evidence="3">1.1.-.-</ecNumber>
    </submittedName>
</protein>
<name>A0A1C0U3J8_9GAMM</name>
<comment type="caution">
    <text evidence="3">The sequence shown here is derived from an EMBL/GenBank/DDBJ whole genome shotgun (WGS) entry which is preliminary data.</text>
</comment>
<accession>A0A1C0U3J8</accession>